<keyword evidence="2 7" id="KW-0963">Cytoplasm</keyword>
<reference evidence="10 11" key="1">
    <citation type="journal article" date="2015" name="Nature">
        <title>rRNA introns, odd ribosomes, and small enigmatic genomes across a large radiation of phyla.</title>
        <authorList>
            <person name="Brown C.T."/>
            <person name="Hug L.A."/>
            <person name="Thomas B.C."/>
            <person name="Sharon I."/>
            <person name="Castelle C.J."/>
            <person name="Singh A."/>
            <person name="Wilkins M.J."/>
            <person name="Williams K.H."/>
            <person name="Banfield J.F."/>
        </authorList>
    </citation>
    <scope>NUCLEOTIDE SEQUENCE [LARGE SCALE GENOMIC DNA]</scope>
</reference>
<dbReference type="InterPro" id="IPR010213">
    <property type="entry name" value="TF_NusA"/>
</dbReference>
<evidence type="ECO:0000256" key="8">
    <source>
        <dbReference type="SAM" id="MobiDB-lite"/>
    </source>
</evidence>
<dbReference type="Pfam" id="PF08529">
    <property type="entry name" value="NusA_N"/>
    <property type="match status" value="2"/>
</dbReference>
<dbReference type="PANTHER" id="PTHR22648">
    <property type="entry name" value="TRANSCRIPTION TERMINATION FACTOR NUSA"/>
    <property type="match status" value="1"/>
</dbReference>
<dbReference type="GO" id="GO:0006353">
    <property type="term" value="P:DNA-templated transcription termination"/>
    <property type="evidence" value="ECO:0007669"/>
    <property type="project" value="UniProtKB-UniRule"/>
</dbReference>
<feature type="domain" description="S1 motif" evidence="9">
    <location>
        <begin position="107"/>
        <end position="171"/>
    </location>
</feature>
<dbReference type="GO" id="GO:0005829">
    <property type="term" value="C:cytosol"/>
    <property type="evidence" value="ECO:0007669"/>
    <property type="project" value="TreeGrafter"/>
</dbReference>
<accession>A0A0G0VVA0</accession>
<dbReference type="GO" id="GO:0003700">
    <property type="term" value="F:DNA-binding transcription factor activity"/>
    <property type="evidence" value="ECO:0007669"/>
    <property type="project" value="InterPro"/>
</dbReference>
<evidence type="ECO:0000313" key="11">
    <source>
        <dbReference type="Proteomes" id="UP000034493"/>
    </source>
</evidence>
<evidence type="ECO:0000313" key="10">
    <source>
        <dbReference type="EMBL" id="KKS04779.1"/>
    </source>
</evidence>
<dbReference type="SMART" id="SM00322">
    <property type="entry name" value="KH"/>
    <property type="match status" value="2"/>
</dbReference>
<dbReference type="InterPro" id="IPR004087">
    <property type="entry name" value="KH_dom"/>
</dbReference>
<evidence type="ECO:0000256" key="5">
    <source>
        <dbReference type="ARBA" id="ARBA00023015"/>
    </source>
</evidence>
<evidence type="ECO:0000259" key="9">
    <source>
        <dbReference type="PROSITE" id="PS50126"/>
    </source>
</evidence>
<feature type="compositionally biased region" description="Low complexity" evidence="8">
    <location>
        <begin position="433"/>
        <end position="442"/>
    </location>
</feature>
<gene>
    <name evidence="7" type="primary">nusA</name>
    <name evidence="10" type="ORF">UU56_C0003G0067</name>
</gene>
<dbReference type="InterPro" id="IPR030842">
    <property type="entry name" value="TF_NusA_bacterial"/>
</dbReference>
<feature type="region of interest" description="Disordered" evidence="8">
    <location>
        <begin position="345"/>
        <end position="454"/>
    </location>
</feature>
<keyword evidence="1 7" id="KW-0806">Transcription termination</keyword>
<keyword evidence="5 7" id="KW-0805">Transcription regulation</keyword>
<comment type="caution">
    <text evidence="10">The sequence shown here is derived from an EMBL/GenBank/DDBJ whole genome shotgun (WGS) entry which is preliminary data.</text>
</comment>
<dbReference type="HAMAP" id="MF_00945_B">
    <property type="entry name" value="NusA_B"/>
    <property type="match status" value="1"/>
</dbReference>
<comment type="subcellular location">
    <subcellularLocation>
        <location evidence="7">Cytoplasm</location>
    </subcellularLocation>
</comment>
<organism evidence="10 11">
    <name type="scientific">Candidatus Curtissbacteria bacterium GW2011_GWA2_41_24</name>
    <dbReference type="NCBI Taxonomy" id="1618411"/>
    <lineage>
        <taxon>Bacteria</taxon>
        <taxon>Candidatus Curtissiibacteriota</taxon>
    </lineage>
</organism>
<dbReference type="InterPro" id="IPR015946">
    <property type="entry name" value="KH_dom-like_a/b"/>
</dbReference>
<dbReference type="NCBIfam" id="TIGR01953">
    <property type="entry name" value="NusA"/>
    <property type="match status" value="1"/>
</dbReference>
<evidence type="ECO:0000256" key="3">
    <source>
        <dbReference type="ARBA" id="ARBA00022814"/>
    </source>
</evidence>
<dbReference type="CDD" id="cd02134">
    <property type="entry name" value="KH-II_NusA_rpt1"/>
    <property type="match status" value="1"/>
</dbReference>
<keyword evidence="6 7" id="KW-0804">Transcription</keyword>
<dbReference type="InterPro" id="IPR009019">
    <property type="entry name" value="KH_sf_prok-type"/>
</dbReference>
<feature type="compositionally biased region" description="Polar residues" evidence="8">
    <location>
        <begin position="364"/>
        <end position="425"/>
    </location>
</feature>
<dbReference type="SUPFAM" id="SSF54814">
    <property type="entry name" value="Prokaryotic type KH domain (KH-domain type II)"/>
    <property type="match status" value="2"/>
</dbReference>
<dbReference type="Gene3D" id="2.40.50.140">
    <property type="entry name" value="Nucleic acid-binding proteins"/>
    <property type="match status" value="1"/>
</dbReference>
<dbReference type="EMBL" id="LCBC01000003">
    <property type="protein sequence ID" value="KKS04779.1"/>
    <property type="molecule type" value="Genomic_DNA"/>
</dbReference>
<evidence type="ECO:0000256" key="4">
    <source>
        <dbReference type="ARBA" id="ARBA00022884"/>
    </source>
</evidence>
<dbReference type="GO" id="GO:0003723">
    <property type="term" value="F:RNA binding"/>
    <property type="evidence" value="ECO:0007669"/>
    <property type="project" value="UniProtKB-UniRule"/>
</dbReference>
<dbReference type="PROSITE" id="PS50084">
    <property type="entry name" value="KH_TYPE_1"/>
    <property type="match status" value="1"/>
</dbReference>
<dbReference type="SMART" id="SM00316">
    <property type="entry name" value="S1"/>
    <property type="match status" value="1"/>
</dbReference>
<comment type="function">
    <text evidence="7">Participates in both transcription termination and antitermination.</text>
</comment>
<dbReference type="CDD" id="cd22529">
    <property type="entry name" value="KH-II_NusA_rpt2"/>
    <property type="match status" value="1"/>
</dbReference>
<dbReference type="Pfam" id="PF13184">
    <property type="entry name" value="KH_NusA_1st"/>
    <property type="match status" value="1"/>
</dbReference>
<dbReference type="Gene3D" id="3.30.1480.10">
    <property type="entry name" value="NusA, N-terminal domain"/>
    <property type="match status" value="1"/>
</dbReference>
<dbReference type="InterPro" id="IPR036555">
    <property type="entry name" value="NusA_N_sf"/>
</dbReference>
<evidence type="ECO:0000256" key="2">
    <source>
        <dbReference type="ARBA" id="ARBA00022490"/>
    </source>
</evidence>
<evidence type="ECO:0000256" key="6">
    <source>
        <dbReference type="ARBA" id="ARBA00023163"/>
    </source>
</evidence>
<sequence>MAIQARTEFASALNQVCSERGIEPEVVLDSIKQAILAAYRKDFGDPEGIVIDLDANSGEVKLAKGKKNVTPPGFGRIAAQTAKQVILQRIREAEKNAILGEYSSKVGTVISGIIQRISGPVITVNLGKAEGIMPPQEQAHNEHYHQNQRLKFYVVGIKEGLRGEEIIVSRSATGLLEGLFKQEVPEIASNSVQIKVIAREAGSRSKIAVSSSQLGVDPVGSCVGQKGVRVQAVINELGDERIDVIAYQDEPVEFIKAALSPAKDLQVKINAKEKSAEVMAPDDQLSLAIGKEGQNVRLAAKLTGYKIDIRGKSGLPKEVEAKEQKAKEEAKKALGVIKEETKVPKAKKVSKVKGKGTTEKSSAKSDQQALVASGGQAVQNQPPVSDQAASSTNDQKTSEPASQPVSDSVNQVTSGLVNQNISGSKTSEKSELTDTQTSDTSQNDASKPDSGEKA</sequence>
<proteinExistence type="inferred from homology"/>
<dbReference type="GO" id="GO:0031564">
    <property type="term" value="P:transcription antitermination"/>
    <property type="evidence" value="ECO:0007669"/>
    <property type="project" value="UniProtKB-UniRule"/>
</dbReference>
<keyword evidence="3 7" id="KW-0889">Transcription antitermination</keyword>
<dbReference type="InterPro" id="IPR058582">
    <property type="entry name" value="KH_NusA_2nd"/>
</dbReference>
<dbReference type="InterPro" id="IPR003029">
    <property type="entry name" value="S1_domain"/>
</dbReference>
<dbReference type="PROSITE" id="PS50126">
    <property type="entry name" value="S1"/>
    <property type="match status" value="1"/>
</dbReference>
<dbReference type="PATRIC" id="fig|1618411.3.peg.280"/>
<keyword evidence="4 7" id="KW-0694">RNA-binding</keyword>
<dbReference type="FunFam" id="3.30.300.20:FF:000002">
    <property type="entry name" value="Transcription termination/antitermination protein NusA"/>
    <property type="match status" value="1"/>
</dbReference>
<dbReference type="PANTHER" id="PTHR22648:SF0">
    <property type="entry name" value="TRANSCRIPTION TERMINATION_ANTITERMINATION PROTEIN NUSA"/>
    <property type="match status" value="1"/>
</dbReference>
<comment type="similarity">
    <text evidence="7">Belongs to the NusA family.</text>
</comment>
<evidence type="ECO:0000256" key="7">
    <source>
        <dbReference type="HAMAP-Rule" id="MF_00945"/>
    </source>
</evidence>
<comment type="subunit">
    <text evidence="7">Monomer. Binds directly to the core enzyme of the DNA-dependent RNA polymerase and to nascent RNA.</text>
</comment>
<dbReference type="Proteomes" id="UP000034493">
    <property type="component" value="Unassembled WGS sequence"/>
</dbReference>
<dbReference type="InterPro" id="IPR025249">
    <property type="entry name" value="TF_NusA_KH_1st"/>
</dbReference>
<dbReference type="InterPro" id="IPR012340">
    <property type="entry name" value="NA-bd_OB-fold"/>
</dbReference>
<dbReference type="Gene3D" id="3.30.300.20">
    <property type="match status" value="2"/>
</dbReference>
<dbReference type="FunFam" id="3.30.300.20:FF:000005">
    <property type="entry name" value="Transcription termination/antitermination protein NusA"/>
    <property type="match status" value="1"/>
</dbReference>
<dbReference type="SUPFAM" id="SSF69705">
    <property type="entry name" value="Transcription factor NusA, N-terminal domain"/>
    <property type="match status" value="1"/>
</dbReference>
<dbReference type="Pfam" id="PF26594">
    <property type="entry name" value="KH_NusA_2nd"/>
    <property type="match status" value="1"/>
</dbReference>
<dbReference type="InterPro" id="IPR013735">
    <property type="entry name" value="TF_NusA_N"/>
</dbReference>
<dbReference type="SUPFAM" id="SSF50249">
    <property type="entry name" value="Nucleic acid-binding proteins"/>
    <property type="match status" value="1"/>
</dbReference>
<feature type="compositionally biased region" description="Basic residues" evidence="8">
    <location>
        <begin position="345"/>
        <end position="354"/>
    </location>
</feature>
<name>A0A0G0VVA0_9BACT</name>
<protein>
    <recommendedName>
        <fullName evidence="7">Transcription termination/antitermination protein NusA</fullName>
    </recommendedName>
</protein>
<dbReference type="AlphaFoldDB" id="A0A0G0VVA0"/>
<dbReference type="CDD" id="cd04455">
    <property type="entry name" value="S1_NusA"/>
    <property type="match status" value="1"/>
</dbReference>
<evidence type="ECO:0000256" key="1">
    <source>
        <dbReference type="ARBA" id="ARBA00022472"/>
    </source>
</evidence>